<organism evidence="1 2">
    <name type="scientific">Clostridium zeae</name>
    <dbReference type="NCBI Taxonomy" id="2759022"/>
    <lineage>
        <taxon>Bacteria</taxon>
        <taxon>Bacillati</taxon>
        <taxon>Bacillota</taxon>
        <taxon>Clostridia</taxon>
        <taxon>Eubacteriales</taxon>
        <taxon>Clostridiaceae</taxon>
        <taxon>Clostridium</taxon>
    </lineage>
</organism>
<protein>
    <submittedName>
        <fullName evidence="1">Uncharacterized protein</fullName>
    </submittedName>
</protein>
<dbReference type="Proteomes" id="UP000663802">
    <property type="component" value="Unassembled WGS sequence"/>
</dbReference>
<evidence type="ECO:0000313" key="1">
    <source>
        <dbReference type="EMBL" id="GFZ33096.1"/>
    </source>
</evidence>
<gene>
    <name evidence="1" type="ORF">CSC2_36220</name>
</gene>
<name>A0ABQ1EEK4_9CLOT</name>
<comment type="caution">
    <text evidence="1">The sequence shown here is derived from an EMBL/GenBank/DDBJ whole genome shotgun (WGS) entry which is preliminary data.</text>
</comment>
<proteinExistence type="predicted"/>
<evidence type="ECO:0000313" key="2">
    <source>
        <dbReference type="Proteomes" id="UP000663802"/>
    </source>
</evidence>
<sequence length="50" mass="5316">MGLKKRVSKIIISVLLLAVVAVPVLGNKTSIGNLGGTYQVCDWPNPINPQ</sequence>
<keyword evidence="2" id="KW-1185">Reference proteome</keyword>
<accession>A0ABQ1EEK4</accession>
<dbReference type="EMBL" id="BMBA01000004">
    <property type="protein sequence ID" value="GFZ33096.1"/>
    <property type="molecule type" value="Genomic_DNA"/>
</dbReference>
<reference evidence="1 2" key="1">
    <citation type="journal article" date="2021" name="Int. J. Syst. Evol. Microbiol.">
        <title>Clostridium zeae sp. nov., isolated from corn silage.</title>
        <authorList>
            <person name="Kobayashi H."/>
            <person name="Tanizawa Y."/>
            <person name="Yagura M."/>
            <person name="Sakamoto M."/>
            <person name="Ohkuma M."/>
            <person name="Tohno M."/>
        </authorList>
    </citation>
    <scope>NUCLEOTIDE SEQUENCE [LARGE SCALE GENOMIC DNA]</scope>
    <source>
        <strain evidence="1 2">CSC2</strain>
    </source>
</reference>